<sequence length="87" mass="9294">MAVFLRAAFRSVGLRMCTSMGAAHKPRAVRLAVCTPIPHTVSAPRVVLAIFATSRGNTFTRTLLLRLGNPEGFLTFALLAPLCLLAA</sequence>
<dbReference type="Proteomes" id="UP000299102">
    <property type="component" value="Unassembled WGS sequence"/>
</dbReference>
<evidence type="ECO:0000313" key="1">
    <source>
        <dbReference type="EMBL" id="GBP18470.1"/>
    </source>
</evidence>
<protein>
    <submittedName>
        <fullName evidence="1">Uncharacterized protein</fullName>
    </submittedName>
</protein>
<dbReference type="AlphaFoldDB" id="A0A4C1TWV7"/>
<dbReference type="EMBL" id="BGZK01000097">
    <property type="protein sequence ID" value="GBP18470.1"/>
    <property type="molecule type" value="Genomic_DNA"/>
</dbReference>
<organism evidence="1 2">
    <name type="scientific">Eumeta variegata</name>
    <name type="common">Bagworm moth</name>
    <name type="synonym">Eumeta japonica</name>
    <dbReference type="NCBI Taxonomy" id="151549"/>
    <lineage>
        <taxon>Eukaryota</taxon>
        <taxon>Metazoa</taxon>
        <taxon>Ecdysozoa</taxon>
        <taxon>Arthropoda</taxon>
        <taxon>Hexapoda</taxon>
        <taxon>Insecta</taxon>
        <taxon>Pterygota</taxon>
        <taxon>Neoptera</taxon>
        <taxon>Endopterygota</taxon>
        <taxon>Lepidoptera</taxon>
        <taxon>Glossata</taxon>
        <taxon>Ditrysia</taxon>
        <taxon>Tineoidea</taxon>
        <taxon>Psychidae</taxon>
        <taxon>Oiketicinae</taxon>
        <taxon>Eumeta</taxon>
    </lineage>
</organism>
<name>A0A4C1TWV7_EUMVA</name>
<gene>
    <name evidence="1" type="ORF">EVAR_93875_1</name>
</gene>
<comment type="caution">
    <text evidence="1">The sequence shown here is derived from an EMBL/GenBank/DDBJ whole genome shotgun (WGS) entry which is preliminary data.</text>
</comment>
<proteinExistence type="predicted"/>
<reference evidence="1 2" key="1">
    <citation type="journal article" date="2019" name="Commun. Biol.">
        <title>The bagworm genome reveals a unique fibroin gene that provides high tensile strength.</title>
        <authorList>
            <person name="Kono N."/>
            <person name="Nakamura H."/>
            <person name="Ohtoshi R."/>
            <person name="Tomita M."/>
            <person name="Numata K."/>
            <person name="Arakawa K."/>
        </authorList>
    </citation>
    <scope>NUCLEOTIDE SEQUENCE [LARGE SCALE GENOMIC DNA]</scope>
</reference>
<keyword evidence="2" id="KW-1185">Reference proteome</keyword>
<accession>A0A4C1TWV7</accession>
<evidence type="ECO:0000313" key="2">
    <source>
        <dbReference type="Proteomes" id="UP000299102"/>
    </source>
</evidence>